<feature type="region of interest" description="Disordered" evidence="1">
    <location>
        <begin position="314"/>
        <end position="345"/>
    </location>
</feature>
<feature type="region of interest" description="Disordered" evidence="1">
    <location>
        <begin position="469"/>
        <end position="493"/>
    </location>
</feature>
<feature type="region of interest" description="Disordered" evidence="1">
    <location>
        <begin position="382"/>
        <end position="406"/>
    </location>
</feature>
<evidence type="ECO:0000256" key="1">
    <source>
        <dbReference type="SAM" id="MobiDB-lite"/>
    </source>
</evidence>
<dbReference type="HOGENOM" id="CLU_647221_0_0_1"/>
<feature type="region of interest" description="Disordered" evidence="1">
    <location>
        <begin position="198"/>
        <end position="239"/>
    </location>
</feature>
<dbReference type="OrthoDB" id="2687560at2759"/>
<feature type="compositionally biased region" description="Low complexity" evidence="1">
    <location>
        <begin position="198"/>
        <end position="210"/>
    </location>
</feature>
<proteinExistence type="predicted"/>
<evidence type="ECO:0000313" key="3">
    <source>
        <dbReference type="Proteomes" id="UP000054538"/>
    </source>
</evidence>
<accession>A0A0D0DTB7</accession>
<organism evidence="2 3">
    <name type="scientific">Paxillus rubicundulus Ve08.2h10</name>
    <dbReference type="NCBI Taxonomy" id="930991"/>
    <lineage>
        <taxon>Eukaryota</taxon>
        <taxon>Fungi</taxon>
        <taxon>Dikarya</taxon>
        <taxon>Basidiomycota</taxon>
        <taxon>Agaricomycotina</taxon>
        <taxon>Agaricomycetes</taxon>
        <taxon>Agaricomycetidae</taxon>
        <taxon>Boletales</taxon>
        <taxon>Paxilineae</taxon>
        <taxon>Paxillaceae</taxon>
        <taxon>Paxillus</taxon>
    </lineage>
</organism>
<dbReference type="Proteomes" id="UP000054538">
    <property type="component" value="Unassembled WGS sequence"/>
</dbReference>
<dbReference type="AlphaFoldDB" id="A0A0D0DTB7"/>
<dbReference type="STRING" id="930991.A0A0D0DTB7"/>
<sequence length="510" mass="56580">MDNWADCQGMPITSRRYLQRQWKRNKPHLPPSDSLPTLRLCPKRPLFVCARCGFANAWIPLCLWCEWSSAEATKQFESNMPRPRRLSAPCKVVLAPRRVKRELPKRMSADSITSSTGPVTPQGELSFSSRHSVRSVPGITTVLEPPLVDNHGEPGHTSEGIANHDAVASADVRMEVDDVGVVQEVATATSIMPQFSTSSLSNTTSELQTEQYKRVSEDQDLTRKPMPHRKRPAALSVSTPPAHIRASYCSSHKVECTASLTTHVMNSMTSVLLEASNLPRATDCMYVSSGSQMSSTHSISSSQCSPMRGLRRTKHMALHKRKSSQSPHSRSRPSSPLRESVDVPATSTMEVRHVLSIAPSQDNDPPVRLGHPSRPYYSAIRRNMPRPTSPAFSISTPRTPSPMASHLDYAPRETRSLDGGRRSIHAAPELRPMSMVLPGQAMSATTCSGFSLSGETEMRMNLARWRREDAPDEPGDYHFREMDRSGTKMDVKGKVRKLSKGLKDLVLRRS</sequence>
<feature type="compositionally biased region" description="Polar residues" evidence="1">
    <location>
        <begin position="110"/>
        <end position="130"/>
    </location>
</feature>
<reference evidence="2 3" key="1">
    <citation type="submission" date="2014-04" db="EMBL/GenBank/DDBJ databases">
        <authorList>
            <consortium name="DOE Joint Genome Institute"/>
            <person name="Kuo A."/>
            <person name="Kohler A."/>
            <person name="Jargeat P."/>
            <person name="Nagy L.G."/>
            <person name="Floudas D."/>
            <person name="Copeland A."/>
            <person name="Barry K.W."/>
            <person name="Cichocki N."/>
            <person name="Veneault-Fourrey C."/>
            <person name="LaButti K."/>
            <person name="Lindquist E.A."/>
            <person name="Lipzen A."/>
            <person name="Lundell T."/>
            <person name="Morin E."/>
            <person name="Murat C."/>
            <person name="Sun H."/>
            <person name="Tunlid A."/>
            <person name="Henrissat B."/>
            <person name="Grigoriev I.V."/>
            <person name="Hibbett D.S."/>
            <person name="Martin F."/>
            <person name="Nordberg H.P."/>
            <person name="Cantor M.N."/>
            <person name="Hua S.X."/>
        </authorList>
    </citation>
    <scope>NUCLEOTIDE SEQUENCE [LARGE SCALE GENOMIC DNA]</scope>
    <source>
        <strain evidence="2 3">Ve08.2h10</strain>
    </source>
</reference>
<feature type="compositionally biased region" description="Low complexity" evidence="1">
    <location>
        <begin position="324"/>
        <end position="338"/>
    </location>
</feature>
<feature type="region of interest" description="Disordered" evidence="1">
    <location>
        <begin position="106"/>
        <end position="131"/>
    </location>
</feature>
<dbReference type="EMBL" id="KN824956">
    <property type="protein sequence ID" value="KIK97023.1"/>
    <property type="molecule type" value="Genomic_DNA"/>
</dbReference>
<dbReference type="InParanoid" id="A0A0D0DTB7"/>
<feature type="compositionally biased region" description="Basic residues" evidence="1">
    <location>
        <begin position="314"/>
        <end position="323"/>
    </location>
</feature>
<evidence type="ECO:0000313" key="2">
    <source>
        <dbReference type="EMBL" id="KIK97023.1"/>
    </source>
</evidence>
<keyword evidence="3" id="KW-1185">Reference proteome</keyword>
<gene>
    <name evidence="2" type="ORF">PAXRUDRAFT_260195</name>
</gene>
<protein>
    <submittedName>
        <fullName evidence="2">Uncharacterized protein</fullName>
    </submittedName>
</protein>
<name>A0A0D0DTB7_9AGAM</name>
<reference evidence="3" key="2">
    <citation type="submission" date="2015-01" db="EMBL/GenBank/DDBJ databases">
        <title>Evolutionary Origins and Diversification of the Mycorrhizal Mutualists.</title>
        <authorList>
            <consortium name="DOE Joint Genome Institute"/>
            <consortium name="Mycorrhizal Genomics Consortium"/>
            <person name="Kohler A."/>
            <person name="Kuo A."/>
            <person name="Nagy L.G."/>
            <person name="Floudas D."/>
            <person name="Copeland A."/>
            <person name="Barry K.W."/>
            <person name="Cichocki N."/>
            <person name="Veneault-Fourrey C."/>
            <person name="LaButti K."/>
            <person name="Lindquist E.A."/>
            <person name="Lipzen A."/>
            <person name="Lundell T."/>
            <person name="Morin E."/>
            <person name="Murat C."/>
            <person name="Riley R."/>
            <person name="Ohm R."/>
            <person name="Sun H."/>
            <person name="Tunlid A."/>
            <person name="Henrissat B."/>
            <person name="Grigoriev I.V."/>
            <person name="Hibbett D.S."/>
            <person name="Martin F."/>
        </authorList>
    </citation>
    <scope>NUCLEOTIDE SEQUENCE [LARGE SCALE GENOMIC DNA]</scope>
    <source>
        <strain evidence="3">Ve08.2h10</strain>
    </source>
</reference>
<feature type="compositionally biased region" description="Basic and acidic residues" evidence="1">
    <location>
        <begin position="211"/>
        <end position="223"/>
    </location>
</feature>